<evidence type="ECO:0000313" key="2">
    <source>
        <dbReference type="EMBL" id="VDM13533.1"/>
    </source>
</evidence>
<keyword evidence="3" id="KW-1185">Reference proteome</keyword>
<evidence type="ECO:0000313" key="3">
    <source>
        <dbReference type="Proteomes" id="UP000270924"/>
    </source>
</evidence>
<sequence>MQSTVSDPTAALLAFSQSFKKVRRAQTVKQERSIRQQDINDISLYHNNNNDNNDNDNNDNNNKYTKIRSTSLPNPNDLYIVVRDNDKQLLKKDISIIDKMKIYQNYDQKYRFNSLIPIITTITTTTTTTSSSIISTNDYYTDNCNVDHYLQTNGSIAIIDNCKQTNDNTTKLLKSTLTFITNITKLNLRDTMKQFHKVS</sequence>
<accession>A0A3P7DVJ4</accession>
<organism evidence="2 3">
    <name type="scientific">Wuchereria bancrofti</name>
    <dbReference type="NCBI Taxonomy" id="6293"/>
    <lineage>
        <taxon>Eukaryota</taxon>
        <taxon>Metazoa</taxon>
        <taxon>Ecdysozoa</taxon>
        <taxon>Nematoda</taxon>
        <taxon>Chromadorea</taxon>
        <taxon>Rhabditida</taxon>
        <taxon>Spirurina</taxon>
        <taxon>Spiruromorpha</taxon>
        <taxon>Filarioidea</taxon>
        <taxon>Onchocercidae</taxon>
        <taxon>Wuchereria</taxon>
    </lineage>
</organism>
<name>A0A3P7DVJ4_WUCBA</name>
<proteinExistence type="predicted"/>
<protein>
    <submittedName>
        <fullName evidence="2">Uncharacterized protein</fullName>
    </submittedName>
</protein>
<dbReference type="EMBL" id="UYWW01004472">
    <property type="protein sequence ID" value="VDM13533.1"/>
    <property type="molecule type" value="Genomic_DNA"/>
</dbReference>
<feature type="region of interest" description="Disordered" evidence="1">
    <location>
        <begin position="39"/>
        <end position="70"/>
    </location>
</feature>
<dbReference type="AlphaFoldDB" id="A0A3P7DVJ4"/>
<dbReference type="Proteomes" id="UP000270924">
    <property type="component" value="Unassembled WGS sequence"/>
</dbReference>
<reference evidence="2 3" key="1">
    <citation type="submission" date="2018-11" db="EMBL/GenBank/DDBJ databases">
        <authorList>
            <consortium name="Pathogen Informatics"/>
        </authorList>
    </citation>
    <scope>NUCLEOTIDE SEQUENCE [LARGE SCALE GENOMIC DNA]</scope>
</reference>
<dbReference type="InParanoid" id="A0A3P7DVJ4"/>
<gene>
    <name evidence="2" type="ORF">WBA_LOCUS6919</name>
</gene>
<dbReference type="OrthoDB" id="10525318at2759"/>
<evidence type="ECO:0000256" key="1">
    <source>
        <dbReference type="SAM" id="MobiDB-lite"/>
    </source>
</evidence>